<evidence type="ECO:0000256" key="1">
    <source>
        <dbReference type="SAM" id="MobiDB-lite"/>
    </source>
</evidence>
<dbReference type="RefSeq" id="XP_051606905.1">
    <property type="nucleotide sequence ID" value="XM_051754097.1"/>
</dbReference>
<organism evidence="2 3">
    <name type="scientific">Candida theae</name>
    <dbReference type="NCBI Taxonomy" id="1198502"/>
    <lineage>
        <taxon>Eukaryota</taxon>
        <taxon>Fungi</taxon>
        <taxon>Dikarya</taxon>
        <taxon>Ascomycota</taxon>
        <taxon>Saccharomycotina</taxon>
        <taxon>Pichiomycetes</taxon>
        <taxon>Debaryomycetaceae</taxon>
        <taxon>Candida/Lodderomyces clade</taxon>
        <taxon>Candida</taxon>
    </lineage>
</organism>
<accession>A0AAD5BAT1</accession>
<dbReference type="EMBL" id="JAIHNG010000162">
    <property type="protein sequence ID" value="KAI5949750.1"/>
    <property type="molecule type" value="Genomic_DNA"/>
</dbReference>
<evidence type="ECO:0000313" key="2">
    <source>
        <dbReference type="EMBL" id="KAI5949750.1"/>
    </source>
</evidence>
<name>A0AAD5BAT1_9ASCO</name>
<keyword evidence="3" id="KW-1185">Reference proteome</keyword>
<feature type="compositionally biased region" description="Polar residues" evidence="1">
    <location>
        <begin position="25"/>
        <end position="35"/>
    </location>
</feature>
<feature type="region of interest" description="Disordered" evidence="1">
    <location>
        <begin position="52"/>
        <end position="74"/>
    </location>
</feature>
<dbReference type="Proteomes" id="UP001204833">
    <property type="component" value="Unassembled WGS sequence"/>
</dbReference>
<feature type="compositionally biased region" description="Polar residues" evidence="1">
    <location>
        <begin position="283"/>
        <end position="299"/>
    </location>
</feature>
<evidence type="ECO:0008006" key="4">
    <source>
        <dbReference type="Google" id="ProtNLM"/>
    </source>
</evidence>
<feature type="region of interest" description="Disordered" evidence="1">
    <location>
        <begin position="96"/>
        <end position="366"/>
    </location>
</feature>
<feature type="region of interest" description="Disordered" evidence="1">
    <location>
        <begin position="25"/>
        <end position="44"/>
    </location>
</feature>
<feature type="compositionally biased region" description="Polar residues" evidence="1">
    <location>
        <begin position="61"/>
        <end position="74"/>
    </location>
</feature>
<feature type="compositionally biased region" description="Polar residues" evidence="1">
    <location>
        <begin position="335"/>
        <end position="359"/>
    </location>
</feature>
<reference evidence="2 3" key="1">
    <citation type="journal article" date="2022" name="DNA Res.">
        <title>Genome analysis of five recently described species of the CUG-Ser clade uncovers Candida theae as a new hybrid lineage with pathogenic potential in the Candida parapsilosis species complex.</title>
        <authorList>
            <person name="Mixao V."/>
            <person name="Del Olmo V."/>
            <person name="Hegedusova E."/>
            <person name="Saus E."/>
            <person name="Pryszcz L."/>
            <person name="Cillingova A."/>
            <person name="Nosek J."/>
            <person name="Gabaldon T."/>
        </authorList>
    </citation>
    <scope>NUCLEOTIDE SEQUENCE [LARGE SCALE GENOMIC DNA]</scope>
    <source>
        <strain evidence="2 3">CBS 12239</strain>
    </source>
</reference>
<protein>
    <recommendedName>
        <fullName evidence="4">Transcription elongation factor Eaf N-terminal domain-containing protein</fullName>
    </recommendedName>
</protein>
<sequence length="383" mass="42059">MSLPDGEYDLDVSILNKIKFEANAPVTSEVGQSPRTKPIKIYSESQNLSAVGASSHLNKRPISNGSSQEDKSNSQMEFSLILLDRKKKILKLDRLSKSTRASEARNGPIHVTDTTKSEVNNKQESPKRKLESAKSSSPNKRIPETTVKKGVPGSAMKWNPRTDPLRKSRVASPRPLLASRQQQKTKLKGSEVDGSDRSGNSSPQKVPPTKHEKEQIKLFDSGDEFSPTKAPVSDHVEGQSVVPKPLTDNATKSQVDDLDDDFKDLEDQLQELLGEGIKEESGRNSQNGKATNQAVNLQNKSRDDKSSGSDVADVADDDDEEDDGNDDDYGKARFQNIQFENSSVPKKTQHFALTSNNGRPMSLRDFLGGGRVVKDVVSSSEED</sequence>
<comment type="caution">
    <text evidence="2">The sequence shown here is derived from an EMBL/GenBank/DDBJ whole genome shotgun (WGS) entry which is preliminary data.</text>
</comment>
<evidence type="ECO:0000313" key="3">
    <source>
        <dbReference type="Proteomes" id="UP001204833"/>
    </source>
</evidence>
<feature type="compositionally biased region" description="Basic and acidic residues" evidence="1">
    <location>
        <begin position="113"/>
        <end position="132"/>
    </location>
</feature>
<feature type="compositionally biased region" description="Acidic residues" evidence="1">
    <location>
        <begin position="256"/>
        <end position="269"/>
    </location>
</feature>
<dbReference type="GeneID" id="76152617"/>
<gene>
    <name evidence="2" type="ORF">KGF57_004573</name>
</gene>
<dbReference type="AlphaFoldDB" id="A0AAD5BAT1"/>
<proteinExistence type="predicted"/>
<feature type="compositionally biased region" description="Acidic residues" evidence="1">
    <location>
        <begin position="313"/>
        <end position="327"/>
    </location>
</feature>